<comment type="subcellular location">
    <subcellularLocation>
        <location evidence="1">Membrane</location>
        <topology evidence="1">Multi-pass membrane protein</topology>
    </subcellularLocation>
</comment>
<dbReference type="Gene3D" id="1.20.1250.20">
    <property type="entry name" value="MFS general substrate transporter like domains"/>
    <property type="match status" value="1"/>
</dbReference>
<evidence type="ECO:0000259" key="4">
    <source>
        <dbReference type="PROSITE" id="PS50850"/>
    </source>
</evidence>
<feature type="transmembrane region" description="Helical" evidence="3">
    <location>
        <begin position="252"/>
        <end position="274"/>
    </location>
</feature>
<dbReference type="PANTHER" id="PTHR11360">
    <property type="entry name" value="MONOCARBOXYLATE TRANSPORTER"/>
    <property type="match status" value="1"/>
</dbReference>
<feature type="transmembrane region" description="Helical" evidence="3">
    <location>
        <begin position="60"/>
        <end position="82"/>
    </location>
</feature>
<name>A0A8K0TMS9_9PEZI</name>
<dbReference type="GO" id="GO:0016020">
    <property type="term" value="C:membrane"/>
    <property type="evidence" value="ECO:0007669"/>
    <property type="project" value="UniProtKB-SubCell"/>
</dbReference>
<dbReference type="PANTHER" id="PTHR11360:SF240">
    <property type="entry name" value="MONOCARBOXYLATE TRANSPORTER (EUROFUNG)-RELATED"/>
    <property type="match status" value="1"/>
</dbReference>
<feature type="transmembrane region" description="Helical" evidence="3">
    <location>
        <begin position="281"/>
        <end position="300"/>
    </location>
</feature>
<sequence>MLTMVGLAAEIEYPEGGLKAWLVVLGAWCALASGAGWLNSMGVLMAWISQNQLRDVPESTTAWIFSLYGFALYFCGAQIGPIFDAHDIHLLTIPGSIGMATSIMGLSRFSRRRSLATGIALSAGGLGGVFYPLIILYLGPAIGFPWAVRDIGFFNVVTGVVGCLLVRKRLPPNKAKGAAIELKALREPTYAVVTLASFLLEFTLVTPYTFISTYAIAEGMDPQKAYMLTTILSAAGFPGRIVPNYFADRYGVFNVMTLTAVACIASIFGLWLNAHRIGDGAIIAFAVLWGFWSGASIALAPVCIGETCETEDYGKRTGTAFFIASFGALMGPPIAGAILDRSGGNYLGGHHHVGGFTSRAMTTSGWMSPTLY</sequence>
<dbReference type="InterPro" id="IPR020846">
    <property type="entry name" value="MFS_dom"/>
</dbReference>
<feature type="domain" description="Major facilitator superfamily (MFS) profile" evidence="4">
    <location>
        <begin position="189"/>
        <end position="372"/>
    </location>
</feature>
<evidence type="ECO:0000256" key="3">
    <source>
        <dbReference type="SAM" id="Phobius"/>
    </source>
</evidence>
<comment type="caution">
    <text evidence="5">The sequence shown here is derived from an EMBL/GenBank/DDBJ whole genome shotgun (WGS) entry which is preliminary data.</text>
</comment>
<dbReference type="GO" id="GO:0022857">
    <property type="term" value="F:transmembrane transporter activity"/>
    <property type="evidence" value="ECO:0007669"/>
    <property type="project" value="InterPro"/>
</dbReference>
<dbReference type="AlphaFoldDB" id="A0A8K0TMS9"/>
<evidence type="ECO:0000313" key="5">
    <source>
        <dbReference type="EMBL" id="KAH7374680.1"/>
    </source>
</evidence>
<dbReference type="EMBL" id="JAGPXD010000001">
    <property type="protein sequence ID" value="KAH7374680.1"/>
    <property type="molecule type" value="Genomic_DNA"/>
</dbReference>
<feature type="transmembrane region" description="Helical" evidence="3">
    <location>
        <begin position="118"/>
        <end position="139"/>
    </location>
</feature>
<feature type="transmembrane region" description="Helical" evidence="3">
    <location>
        <begin position="151"/>
        <end position="170"/>
    </location>
</feature>
<organism evidence="5 6">
    <name type="scientific">Plectosphaerella cucumerina</name>
    <dbReference type="NCBI Taxonomy" id="40658"/>
    <lineage>
        <taxon>Eukaryota</taxon>
        <taxon>Fungi</taxon>
        <taxon>Dikarya</taxon>
        <taxon>Ascomycota</taxon>
        <taxon>Pezizomycotina</taxon>
        <taxon>Sordariomycetes</taxon>
        <taxon>Hypocreomycetidae</taxon>
        <taxon>Glomerellales</taxon>
        <taxon>Plectosphaerellaceae</taxon>
        <taxon>Plectosphaerella</taxon>
    </lineage>
</organism>
<comment type="similarity">
    <text evidence="2">Belongs to the major facilitator superfamily. Monocarboxylate porter (TC 2.A.1.13) family.</text>
</comment>
<feature type="transmembrane region" description="Helical" evidence="3">
    <location>
        <begin position="20"/>
        <end position="48"/>
    </location>
</feature>
<evidence type="ECO:0000256" key="2">
    <source>
        <dbReference type="ARBA" id="ARBA00006727"/>
    </source>
</evidence>
<keyword evidence="3" id="KW-1133">Transmembrane helix</keyword>
<reference evidence="5" key="1">
    <citation type="journal article" date="2021" name="Nat. Commun.">
        <title>Genetic determinants of endophytism in the Arabidopsis root mycobiome.</title>
        <authorList>
            <person name="Mesny F."/>
            <person name="Miyauchi S."/>
            <person name="Thiergart T."/>
            <person name="Pickel B."/>
            <person name="Atanasova L."/>
            <person name="Karlsson M."/>
            <person name="Huettel B."/>
            <person name="Barry K.W."/>
            <person name="Haridas S."/>
            <person name="Chen C."/>
            <person name="Bauer D."/>
            <person name="Andreopoulos W."/>
            <person name="Pangilinan J."/>
            <person name="LaButti K."/>
            <person name="Riley R."/>
            <person name="Lipzen A."/>
            <person name="Clum A."/>
            <person name="Drula E."/>
            <person name="Henrissat B."/>
            <person name="Kohler A."/>
            <person name="Grigoriev I.V."/>
            <person name="Martin F.M."/>
            <person name="Hacquard S."/>
        </authorList>
    </citation>
    <scope>NUCLEOTIDE SEQUENCE</scope>
    <source>
        <strain evidence="5">MPI-CAGE-AT-0016</strain>
    </source>
</reference>
<evidence type="ECO:0000313" key="6">
    <source>
        <dbReference type="Proteomes" id="UP000813385"/>
    </source>
</evidence>
<dbReference type="Pfam" id="PF07690">
    <property type="entry name" value="MFS_1"/>
    <property type="match status" value="1"/>
</dbReference>
<feature type="transmembrane region" description="Helical" evidence="3">
    <location>
        <begin position="190"/>
        <end position="217"/>
    </location>
</feature>
<gene>
    <name evidence="5" type="ORF">B0T11DRAFT_303218</name>
</gene>
<dbReference type="InterPro" id="IPR036259">
    <property type="entry name" value="MFS_trans_sf"/>
</dbReference>
<evidence type="ECO:0000256" key="1">
    <source>
        <dbReference type="ARBA" id="ARBA00004141"/>
    </source>
</evidence>
<dbReference type="SUPFAM" id="SSF103473">
    <property type="entry name" value="MFS general substrate transporter"/>
    <property type="match status" value="1"/>
</dbReference>
<dbReference type="InterPro" id="IPR011701">
    <property type="entry name" value="MFS"/>
</dbReference>
<dbReference type="InterPro" id="IPR050327">
    <property type="entry name" value="Proton-linked_MCT"/>
</dbReference>
<proteinExistence type="inferred from homology"/>
<dbReference type="OrthoDB" id="410267at2759"/>
<protein>
    <submittedName>
        <fullName evidence="5">Major facilitator superfamily domain-containing protein</fullName>
    </submittedName>
</protein>
<keyword evidence="6" id="KW-1185">Reference proteome</keyword>
<dbReference type="PROSITE" id="PS50850">
    <property type="entry name" value="MFS"/>
    <property type="match status" value="1"/>
</dbReference>
<keyword evidence="3" id="KW-0812">Transmembrane</keyword>
<keyword evidence="3" id="KW-0472">Membrane</keyword>
<feature type="transmembrane region" description="Helical" evidence="3">
    <location>
        <begin position="88"/>
        <end position="106"/>
    </location>
</feature>
<accession>A0A8K0TMS9</accession>
<feature type="transmembrane region" description="Helical" evidence="3">
    <location>
        <begin position="320"/>
        <end position="339"/>
    </location>
</feature>
<dbReference type="Proteomes" id="UP000813385">
    <property type="component" value="Unassembled WGS sequence"/>
</dbReference>